<protein>
    <submittedName>
        <fullName evidence="1">Uncharacterized protein</fullName>
    </submittedName>
</protein>
<dbReference type="RefSeq" id="WP_273143505.1">
    <property type="nucleotide sequence ID" value="NZ_CP053675.1"/>
</dbReference>
<organism evidence="1 2">
    <name type="scientific">Ferrovum myxofaciens</name>
    <dbReference type="NCBI Taxonomy" id="416213"/>
    <lineage>
        <taxon>Bacteria</taxon>
        <taxon>Pseudomonadati</taxon>
        <taxon>Pseudomonadota</taxon>
        <taxon>Betaproteobacteria</taxon>
        <taxon>Ferrovales</taxon>
        <taxon>Ferrovaceae</taxon>
        <taxon>Ferrovum</taxon>
    </lineage>
</organism>
<dbReference type="Proteomes" id="UP000683551">
    <property type="component" value="Chromosome"/>
</dbReference>
<gene>
    <name evidence="1" type="ORF">JZL65_07415</name>
</gene>
<dbReference type="AlphaFoldDB" id="A0A9E6SWI4"/>
<evidence type="ECO:0000313" key="2">
    <source>
        <dbReference type="Proteomes" id="UP000683551"/>
    </source>
</evidence>
<reference evidence="1" key="1">
    <citation type="submission" date="2021-02" db="EMBL/GenBank/DDBJ databases">
        <title>Comparative genomics of Ferrovum myxofaciens strains, predominant extremophile bacteria forming large biofilm stalactites in acid mine ecosystems.</title>
        <authorList>
            <person name="Burkartova K."/>
            <person name="Ridl J."/>
            <person name="Pajer P."/>
            <person name="Falteisek L."/>
        </authorList>
    </citation>
    <scope>NUCLEOTIDE SEQUENCE</scope>
    <source>
        <strain evidence="1">MI1III</strain>
    </source>
</reference>
<name>A0A9E6SWI4_9PROT</name>
<sequence>MLILTQLGGNPCAIMTRTRPAGGLKMRLAATIQGVFMLVMAGCAETPVPVAEVPDRGEEIRWLRACAHKMPETLYLTVDQLRGTGQMTWIVHHKTLSVKLNDELVVSCRQPQGEHTLVDSPWLFAGYGRWIPALGIDDFGPQDLTGKTVVLMAGNSRLPDDVMVDSEQALASAGQYLDLKEEDRIDHALARGAALVLVVTGPEQFTRHQRFPELVLHLPESARSIPRGGMVGWTTSQIWGQWLKKAGEHPESLVLQARRLDFQPVPLPLQTAGVLFCRAQSVEMEIPASLATSIASMPGRDTPSLILSTP</sequence>
<proteinExistence type="predicted"/>
<evidence type="ECO:0000313" key="1">
    <source>
        <dbReference type="EMBL" id="QWY76343.1"/>
    </source>
</evidence>
<dbReference type="EMBL" id="CP071137">
    <property type="protein sequence ID" value="QWY76343.1"/>
    <property type="molecule type" value="Genomic_DNA"/>
</dbReference>
<accession>A0A9E6SWI4</accession>